<dbReference type="AlphaFoldDB" id="A0A7R9ZQY8"/>
<feature type="compositionally biased region" description="Basic and acidic residues" evidence="1">
    <location>
        <begin position="134"/>
        <end position="157"/>
    </location>
</feature>
<proteinExistence type="predicted"/>
<evidence type="ECO:0000256" key="1">
    <source>
        <dbReference type="SAM" id="MobiDB-lite"/>
    </source>
</evidence>
<organism evidence="2">
    <name type="scientific">Craspedostauros australis</name>
    <dbReference type="NCBI Taxonomy" id="1486917"/>
    <lineage>
        <taxon>Eukaryota</taxon>
        <taxon>Sar</taxon>
        <taxon>Stramenopiles</taxon>
        <taxon>Ochrophyta</taxon>
        <taxon>Bacillariophyta</taxon>
        <taxon>Bacillariophyceae</taxon>
        <taxon>Bacillariophycidae</taxon>
        <taxon>Naviculales</taxon>
        <taxon>Naviculaceae</taxon>
        <taxon>Craspedostauros</taxon>
    </lineage>
</organism>
<sequence>MLQCEGGGKHYPFGRGFKEFLEDGTEHLDINRTNICQLPISEITNDATDAGVPLCLSRPDVAQRELDAFGELAKIVARELFQLPHKKTESQQFVKFEGTDDTFDIVSLQLSLDKDGDISLRAFSEKGAVQKKVDPFELRSRDPKTGAKEDATTEKSTDASSTASQGGQKDGGAAGAPVISLYSASEASEKKKTIPVSVEKKGGYGYAVEWADGATYIYSLVAIAVGSGGSLV</sequence>
<feature type="region of interest" description="Disordered" evidence="1">
    <location>
        <begin position="134"/>
        <end position="174"/>
    </location>
</feature>
<protein>
    <submittedName>
        <fullName evidence="2">Uncharacterized protein</fullName>
    </submittedName>
</protein>
<accession>A0A7R9ZQY8</accession>
<name>A0A7R9ZQY8_9STRA</name>
<reference evidence="2" key="1">
    <citation type="submission" date="2021-01" db="EMBL/GenBank/DDBJ databases">
        <authorList>
            <person name="Corre E."/>
            <person name="Pelletier E."/>
            <person name="Niang G."/>
            <person name="Scheremetjew M."/>
            <person name="Finn R."/>
            <person name="Kale V."/>
            <person name="Holt S."/>
            <person name="Cochrane G."/>
            <person name="Meng A."/>
            <person name="Brown T."/>
            <person name="Cohen L."/>
        </authorList>
    </citation>
    <scope>NUCLEOTIDE SEQUENCE</scope>
    <source>
        <strain evidence="2">CCMP3328</strain>
    </source>
</reference>
<dbReference type="EMBL" id="HBEF01021038">
    <property type="protein sequence ID" value="CAD8340887.1"/>
    <property type="molecule type" value="Transcribed_RNA"/>
</dbReference>
<gene>
    <name evidence="2" type="ORF">CAUS1442_LOCUS13022</name>
</gene>
<evidence type="ECO:0000313" key="2">
    <source>
        <dbReference type="EMBL" id="CAD8340887.1"/>
    </source>
</evidence>